<dbReference type="SUPFAM" id="SSF48498">
    <property type="entry name" value="Tetracyclin repressor-like, C-terminal domain"/>
    <property type="match status" value="1"/>
</dbReference>
<dbReference type="GO" id="GO:0003677">
    <property type="term" value="F:DNA binding"/>
    <property type="evidence" value="ECO:0007669"/>
    <property type="project" value="UniProtKB-UniRule"/>
</dbReference>
<evidence type="ECO:0000256" key="2">
    <source>
        <dbReference type="ARBA" id="ARBA00023125"/>
    </source>
</evidence>
<reference evidence="6 7" key="1">
    <citation type="submission" date="2018-08" db="EMBL/GenBank/DDBJ databases">
        <title>Genomic Encyclopedia of Archaeal and Bacterial Type Strains, Phase II (KMG-II): from individual species to whole genera.</title>
        <authorList>
            <person name="Goeker M."/>
        </authorList>
    </citation>
    <scope>NUCLEOTIDE SEQUENCE [LARGE SCALE GENOMIC DNA]</scope>
    <source>
        <strain evidence="6 7">DSM 45791</strain>
    </source>
</reference>
<gene>
    <name evidence="6" type="ORF">BCF44_109335</name>
</gene>
<protein>
    <submittedName>
        <fullName evidence="6">AcrR family transcriptional regulator</fullName>
    </submittedName>
</protein>
<evidence type="ECO:0000256" key="1">
    <source>
        <dbReference type="ARBA" id="ARBA00023015"/>
    </source>
</evidence>
<evidence type="ECO:0000256" key="4">
    <source>
        <dbReference type="PROSITE-ProRule" id="PRU00335"/>
    </source>
</evidence>
<dbReference type="PANTHER" id="PTHR47506:SF6">
    <property type="entry name" value="HTH-TYPE TRANSCRIPTIONAL REPRESSOR NEMR"/>
    <property type="match status" value="1"/>
</dbReference>
<organism evidence="6 7">
    <name type="scientific">Kutzneria buriramensis</name>
    <dbReference type="NCBI Taxonomy" id="1045776"/>
    <lineage>
        <taxon>Bacteria</taxon>
        <taxon>Bacillati</taxon>
        <taxon>Actinomycetota</taxon>
        <taxon>Actinomycetes</taxon>
        <taxon>Pseudonocardiales</taxon>
        <taxon>Pseudonocardiaceae</taxon>
        <taxon>Kutzneria</taxon>
    </lineage>
</organism>
<keyword evidence="1" id="KW-0805">Transcription regulation</keyword>
<name>A0A3E0HEX5_9PSEU</name>
<dbReference type="InterPro" id="IPR036271">
    <property type="entry name" value="Tet_transcr_reg_TetR-rel_C_sf"/>
</dbReference>
<evidence type="ECO:0000256" key="3">
    <source>
        <dbReference type="ARBA" id="ARBA00023163"/>
    </source>
</evidence>
<keyword evidence="3" id="KW-0804">Transcription</keyword>
<proteinExistence type="predicted"/>
<dbReference type="AlphaFoldDB" id="A0A3E0HEX5"/>
<sequence>MTTKRTRMSAEQRRESILAAATEVFVEFGYLRGKTAVVAARLGVSEPVVFQNFGTKSALFAAVVRRAADQVCGELDALADLPAAKVLAMFLDPGHLAHVHDAGNVGSLFAEAASVVDDPEVEAAARDATQRFATTLTGILARGRDAGELGPHLDPEAGAWWLLSLVASQRFRRATAPDAAGIEARLARATQQYLGSATGD</sequence>
<dbReference type="EMBL" id="QUNO01000009">
    <property type="protein sequence ID" value="REH43792.1"/>
    <property type="molecule type" value="Genomic_DNA"/>
</dbReference>
<feature type="domain" description="HTH tetR-type" evidence="5">
    <location>
        <begin position="11"/>
        <end position="71"/>
    </location>
</feature>
<dbReference type="Pfam" id="PF00440">
    <property type="entry name" value="TetR_N"/>
    <property type="match status" value="1"/>
</dbReference>
<dbReference type="PANTHER" id="PTHR47506">
    <property type="entry name" value="TRANSCRIPTIONAL REGULATORY PROTEIN"/>
    <property type="match status" value="1"/>
</dbReference>
<evidence type="ECO:0000259" key="5">
    <source>
        <dbReference type="PROSITE" id="PS50977"/>
    </source>
</evidence>
<accession>A0A3E0HEX5</accession>
<dbReference type="RefSeq" id="WP_246015588.1">
    <property type="nucleotide sequence ID" value="NZ_CP144375.1"/>
</dbReference>
<feature type="DNA-binding region" description="H-T-H motif" evidence="4">
    <location>
        <begin position="34"/>
        <end position="53"/>
    </location>
</feature>
<comment type="caution">
    <text evidence="6">The sequence shown here is derived from an EMBL/GenBank/DDBJ whole genome shotgun (WGS) entry which is preliminary data.</text>
</comment>
<dbReference type="Gene3D" id="1.10.357.10">
    <property type="entry name" value="Tetracycline Repressor, domain 2"/>
    <property type="match status" value="1"/>
</dbReference>
<dbReference type="SUPFAM" id="SSF46689">
    <property type="entry name" value="Homeodomain-like"/>
    <property type="match status" value="1"/>
</dbReference>
<keyword evidence="7" id="KW-1185">Reference proteome</keyword>
<evidence type="ECO:0000313" key="7">
    <source>
        <dbReference type="Proteomes" id="UP000256269"/>
    </source>
</evidence>
<evidence type="ECO:0000313" key="6">
    <source>
        <dbReference type="EMBL" id="REH43792.1"/>
    </source>
</evidence>
<dbReference type="Proteomes" id="UP000256269">
    <property type="component" value="Unassembled WGS sequence"/>
</dbReference>
<dbReference type="Gene3D" id="1.10.10.60">
    <property type="entry name" value="Homeodomain-like"/>
    <property type="match status" value="1"/>
</dbReference>
<dbReference type="PROSITE" id="PS50977">
    <property type="entry name" value="HTH_TETR_2"/>
    <property type="match status" value="1"/>
</dbReference>
<keyword evidence="2 4" id="KW-0238">DNA-binding</keyword>
<dbReference type="InterPro" id="IPR009057">
    <property type="entry name" value="Homeodomain-like_sf"/>
</dbReference>
<dbReference type="InterPro" id="IPR001647">
    <property type="entry name" value="HTH_TetR"/>
</dbReference>
<dbReference type="PRINTS" id="PR00455">
    <property type="entry name" value="HTHTETR"/>
</dbReference>